<name>A0A3S8U5A9_9RHOB</name>
<sequence>MEFEFDPDKSAANKVKHGIDFVEAQALWQDDGLADAPVVSDGEPRFLVIGRIDGKHWTAVCTLRGEVVRIISVRRARKTEVMFYDGA</sequence>
<dbReference type="InterPro" id="IPR038573">
    <property type="entry name" value="BrnT_sf"/>
</dbReference>
<gene>
    <name evidence="1" type="ORF">EI545_08040</name>
</gene>
<evidence type="ECO:0000313" key="2">
    <source>
        <dbReference type="Proteomes" id="UP000282002"/>
    </source>
</evidence>
<proteinExistence type="predicted"/>
<dbReference type="Proteomes" id="UP000282002">
    <property type="component" value="Chromosome"/>
</dbReference>
<dbReference type="InterPro" id="IPR007460">
    <property type="entry name" value="BrnT_toxin"/>
</dbReference>
<dbReference type="EMBL" id="CP034328">
    <property type="protein sequence ID" value="AZL58793.1"/>
    <property type="molecule type" value="Genomic_DNA"/>
</dbReference>
<reference evidence="1 2" key="1">
    <citation type="submission" date="2018-12" db="EMBL/GenBank/DDBJ databases">
        <title>Complete genome sequencing of Tabrizicola sp. K13M18.</title>
        <authorList>
            <person name="Bae J.-W."/>
        </authorList>
    </citation>
    <scope>NUCLEOTIDE SEQUENCE [LARGE SCALE GENOMIC DNA]</scope>
    <source>
        <strain evidence="1 2">K13M18</strain>
    </source>
</reference>
<evidence type="ECO:0000313" key="1">
    <source>
        <dbReference type="EMBL" id="AZL58793.1"/>
    </source>
</evidence>
<dbReference type="Pfam" id="PF04365">
    <property type="entry name" value="BrnT_toxin"/>
    <property type="match status" value="1"/>
</dbReference>
<dbReference type="RefSeq" id="WP_125324993.1">
    <property type="nucleotide sequence ID" value="NZ_CP034328.1"/>
</dbReference>
<dbReference type="Gene3D" id="3.10.450.530">
    <property type="entry name" value="Ribonuclease toxin, BrnT, of type II toxin-antitoxin system"/>
    <property type="match status" value="1"/>
</dbReference>
<keyword evidence="2" id="KW-1185">Reference proteome</keyword>
<organism evidence="1 2">
    <name type="scientific">Tabrizicola piscis</name>
    <dbReference type="NCBI Taxonomy" id="2494374"/>
    <lineage>
        <taxon>Bacteria</taxon>
        <taxon>Pseudomonadati</taxon>
        <taxon>Pseudomonadota</taxon>
        <taxon>Alphaproteobacteria</taxon>
        <taxon>Rhodobacterales</taxon>
        <taxon>Paracoccaceae</taxon>
        <taxon>Tabrizicola</taxon>
    </lineage>
</organism>
<dbReference type="KEGG" id="taw:EI545_08040"/>
<dbReference type="OrthoDB" id="839663at2"/>
<protein>
    <submittedName>
        <fullName evidence="1">BrnT family toxin</fullName>
    </submittedName>
</protein>
<accession>A0A3S8U5A9</accession>
<dbReference type="AlphaFoldDB" id="A0A3S8U5A9"/>